<reference evidence="6" key="1">
    <citation type="submission" date="2015-11" db="EMBL/GenBank/DDBJ databases">
        <title>Complete genome sequence of a polyethylene glycol-degrading strain Sphingopyxis terrae strain 203-1 (NBRC 15098).</title>
        <authorList>
            <person name="Yoshiyuki O."/>
            <person name="Shouta N."/>
            <person name="Nagata Y."/>
            <person name="Numata M."/>
            <person name="Tsuchikane K."/>
            <person name="Hosoyama A."/>
            <person name="Yamazoe A."/>
            <person name="Tsuda M."/>
            <person name="Fujita N."/>
            <person name="Kawai F."/>
        </authorList>
    </citation>
    <scope>NUCLEOTIDE SEQUENCE [LARGE SCALE GENOMIC DNA]</scope>
    <source>
        <strain evidence="6">203-1</strain>
    </source>
</reference>
<evidence type="ECO:0000313" key="5">
    <source>
        <dbReference type="EMBL" id="AMU96602.1"/>
    </source>
</evidence>
<keyword evidence="3 5" id="KW-0808">Transferase</keyword>
<name>A0A142W3Q8_9SPHN</name>
<comment type="similarity">
    <text evidence="1">Belongs to the glycosyltransferase 2 family.</text>
</comment>
<reference evidence="5 6" key="2">
    <citation type="journal article" date="2016" name="Genome Announc.">
        <title>Complete Genome Sequence of Sphingopyxis terrae Strain 203-1 (NBRC 111660), a Polyethylene Glycol Degrader.</title>
        <authorList>
            <person name="Ohtsubo Y."/>
            <person name="Nonoyama S."/>
            <person name="Nagata Y."/>
            <person name="Numata M."/>
            <person name="Tsuchikane K."/>
            <person name="Hosoyama A."/>
            <person name="Yamazoe A."/>
            <person name="Tsuda M."/>
            <person name="Fujita N."/>
            <person name="Kawai F."/>
        </authorList>
    </citation>
    <scope>NUCLEOTIDE SEQUENCE [LARGE SCALE GENOMIC DNA]</scope>
    <source>
        <strain evidence="5 6">203-1</strain>
    </source>
</reference>
<keyword evidence="4" id="KW-1133">Transmembrane helix</keyword>
<dbReference type="AlphaFoldDB" id="A0A142W3Q8"/>
<evidence type="ECO:0000256" key="4">
    <source>
        <dbReference type="SAM" id="Phobius"/>
    </source>
</evidence>
<evidence type="ECO:0000313" key="6">
    <source>
        <dbReference type="Proteomes" id="UP000076234"/>
    </source>
</evidence>
<sequence>MISAPDWLFRAAEIVTLFVIACGLIQILFYIVQLLFAALALHRRPAHASTSALWDRFGDIAPSIAIVAPAYNEEVTIIESVEALLALHYPDFEVIVVNDGSKDATLQTLIDHYSMRPVARYHDRALAHQPIRGLYAAPDRPRLFLVDKQNGGKADAMNAGINVARTPLVCVIDADTLLEPDALMRAVRPFIDDPARTVAVGGTIRIANGCRVEGGRVVEARLPRNFFALMQVVEYLRAFLMARLGLSEMQTLLIISGAFGLFRRNSVIDVGGFSADTVGEDMELVVKLHRRMRDLKRPYRIVYIPEPVSWTEAPETAAILGNQRARWQRGSLETFRTHKDMFLNPRYGRIGVIGFGQVWIVDVIGPIVEVAGYLLVPPLWMLGLISFDYLLAFLAVIFTFGVFISVATLILEEVQLRRLPRARDLVILTAVAVLENFGYRQLNNFWRLRGWWQFLRKKQGWGDMVRKGFQRS</sequence>
<dbReference type="SUPFAM" id="SSF53448">
    <property type="entry name" value="Nucleotide-diphospho-sugar transferases"/>
    <property type="match status" value="1"/>
</dbReference>
<accession>A0A142W3Q8</accession>
<dbReference type="Pfam" id="PF13641">
    <property type="entry name" value="Glyco_tranf_2_3"/>
    <property type="match status" value="1"/>
</dbReference>
<dbReference type="Gene3D" id="3.90.550.10">
    <property type="entry name" value="Spore Coat Polysaccharide Biosynthesis Protein SpsA, Chain A"/>
    <property type="match status" value="1"/>
</dbReference>
<dbReference type="InterPro" id="IPR029044">
    <property type="entry name" value="Nucleotide-diphossugar_trans"/>
</dbReference>
<keyword evidence="2" id="KW-0328">Glycosyltransferase</keyword>
<dbReference type="GO" id="GO:0016757">
    <property type="term" value="F:glycosyltransferase activity"/>
    <property type="evidence" value="ECO:0007669"/>
    <property type="project" value="UniProtKB-KW"/>
</dbReference>
<gene>
    <name evidence="5" type="ORF">AOA14_18550</name>
</gene>
<dbReference type="KEGG" id="ster:AOA14_18550"/>
<keyword evidence="4" id="KW-0812">Transmembrane</keyword>
<dbReference type="Proteomes" id="UP000076234">
    <property type="component" value="Chromosome"/>
</dbReference>
<dbReference type="CDD" id="cd06423">
    <property type="entry name" value="CESA_like"/>
    <property type="match status" value="1"/>
</dbReference>
<dbReference type="STRING" id="1219058.AOA14_18550"/>
<feature type="transmembrane region" description="Helical" evidence="4">
    <location>
        <begin position="387"/>
        <end position="411"/>
    </location>
</feature>
<feature type="transmembrane region" description="Helical" evidence="4">
    <location>
        <begin position="14"/>
        <end position="41"/>
    </location>
</feature>
<organism evidence="5 6">
    <name type="scientific">Sphingopyxis terrae subsp. terrae NBRC 15098</name>
    <dbReference type="NCBI Taxonomy" id="1219058"/>
    <lineage>
        <taxon>Bacteria</taxon>
        <taxon>Pseudomonadati</taxon>
        <taxon>Pseudomonadota</taxon>
        <taxon>Alphaproteobacteria</taxon>
        <taxon>Sphingomonadales</taxon>
        <taxon>Sphingomonadaceae</taxon>
        <taxon>Sphingopyxis</taxon>
    </lineage>
</organism>
<evidence type="ECO:0000256" key="2">
    <source>
        <dbReference type="ARBA" id="ARBA00022676"/>
    </source>
</evidence>
<dbReference type="EMBL" id="CP013342">
    <property type="protein sequence ID" value="AMU96602.1"/>
    <property type="molecule type" value="Genomic_DNA"/>
</dbReference>
<dbReference type="PANTHER" id="PTHR43630">
    <property type="entry name" value="POLY-BETA-1,6-N-ACETYL-D-GLUCOSAMINE SYNTHASE"/>
    <property type="match status" value="1"/>
</dbReference>
<keyword evidence="4" id="KW-0472">Membrane</keyword>
<evidence type="ECO:0000256" key="1">
    <source>
        <dbReference type="ARBA" id="ARBA00006739"/>
    </source>
</evidence>
<feature type="transmembrane region" description="Helical" evidence="4">
    <location>
        <begin position="350"/>
        <end position="375"/>
    </location>
</feature>
<dbReference type="RefSeq" id="WP_062902868.1">
    <property type="nucleotide sequence ID" value="NZ_CP013342.1"/>
</dbReference>
<protein>
    <submittedName>
        <fullName evidence="5">Glycosyl transferase</fullName>
    </submittedName>
</protein>
<proteinExistence type="inferred from homology"/>
<evidence type="ECO:0000256" key="3">
    <source>
        <dbReference type="ARBA" id="ARBA00022679"/>
    </source>
</evidence>
<dbReference type="PANTHER" id="PTHR43630:SF1">
    <property type="entry name" value="POLY-BETA-1,6-N-ACETYL-D-GLUCOSAMINE SYNTHASE"/>
    <property type="match status" value="1"/>
</dbReference>